<dbReference type="SUPFAM" id="SSF57889">
    <property type="entry name" value="Cysteine-rich domain"/>
    <property type="match status" value="3"/>
</dbReference>
<dbReference type="Proteomes" id="UP000306102">
    <property type="component" value="Unassembled WGS sequence"/>
</dbReference>
<dbReference type="PANTHER" id="PTHR46288">
    <property type="entry name" value="PHORBOL-ESTER/DAG-TYPE DOMAIN-CONTAINING PROTEIN"/>
    <property type="match status" value="1"/>
</dbReference>
<dbReference type="Pfam" id="PF03107">
    <property type="entry name" value="C1_2"/>
    <property type="match status" value="4"/>
</dbReference>
<dbReference type="GO" id="GO:0046872">
    <property type="term" value="F:metal ion binding"/>
    <property type="evidence" value="ECO:0007669"/>
    <property type="project" value="UniProtKB-KW"/>
</dbReference>
<protein>
    <recommendedName>
        <fullName evidence="4">Phorbol-ester/DAG-type domain-containing protein</fullName>
    </recommendedName>
</protein>
<evidence type="ECO:0000313" key="5">
    <source>
        <dbReference type="EMBL" id="THG03798.1"/>
    </source>
</evidence>
<dbReference type="InterPro" id="IPR002219">
    <property type="entry name" value="PKC_DAG/PE"/>
</dbReference>
<evidence type="ECO:0000256" key="1">
    <source>
        <dbReference type="ARBA" id="ARBA00022723"/>
    </source>
</evidence>
<dbReference type="EMBL" id="SDRB02010871">
    <property type="protein sequence ID" value="THG03798.1"/>
    <property type="molecule type" value="Genomic_DNA"/>
</dbReference>
<gene>
    <name evidence="5" type="ORF">TEA_005384</name>
</gene>
<evidence type="ECO:0000313" key="6">
    <source>
        <dbReference type="Proteomes" id="UP000306102"/>
    </source>
</evidence>
<dbReference type="PANTHER" id="PTHR46288:SF68">
    <property type="entry name" value="DC1 DOMAIN-CONTAINING PROTEIN"/>
    <property type="match status" value="1"/>
</dbReference>
<evidence type="ECO:0000256" key="2">
    <source>
        <dbReference type="ARBA" id="ARBA00022737"/>
    </source>
</evidence>
<comment type="caution">
    <text evidence="5">The sequence shown here is derived from an EMBL/GenBank/DDBJ whole genome shotgun (WGS) entry which is preliminary data.</text>
</comment>
<keyword evidence="1" id="KW-0479">Metal-binding</keyword>
<keyword evidence="2" id="KW-0677">Repeat</keyword>
<name>A0A4S4DLH6_CAMSN</name>
<proteinExistence type="predicted"/>
<feature type="domain" description="Phorbol-ester/DAG-type" evidence="4">
    <location>
        <begin position="135"/>
        <end position="184"/>
    </location>
</feature>
<dbReference type="PROSITE" id="PS50081">
    <property type="entry name" value="ZF_DAG_PE_2"/>
    <property type="match status" value="1"/>
</dbReference>
<sequence length="307" mass="34237">MENKHFSHPHNLSLHEIPEEAKIVCSGCNLPCSGLVYVCRQCNYFLHEQCFCASRSIKHPSHPLHPLTLIPYPTYMSGSFLCDSCGQIGTGFSFSCSSCDFDLHVHCACTSQNSSTVDTDSQTEVTGSKQIEHKSHAKHPLTLLSNREFICNACREYGRDSGYNCSACDFDLHVECASLNEKVNREDHEHPLTLYYSFPSPYNSKDMCFECDVCRCKVSKDCWLYCCVDCDYGTHVNCVLAKARSKEEVKLEGILAIQQAQYKLQYQMQLNSLIALSGQAAVEAVTSGTATEAEFRAKAELEAIASI</sequence>
<dbReference type="STRING" id="542762.A0A4S4DLH6"/>
<dbReference type="InterPro" id="IPR046349">
    <property type="entry name" value="C1-like_sf"/>
</dbReference>
<keyword evidence="3" id="KW-0862">Zinc</keyword>
<evidence type="ECO:0000256" key="3">
    <source>
        <dbReference type="ARBA" id="ARBA00022833"/>
    </source>
</evidence>
<evidence type="ECO:0000259" key="4">
    <source>
        <dbReference type="PROSITE" id="PS50081"/>
    </source>
</evidence>
<dbReference type="InterPro" id="IPR004146">
    <property type="entry name" value="DC1"/>
</dbReference>
<dbReference type="AlphaFoldDB" id="A0A4S4DLH6"/>
<reference evidence="5 6" key="1">
    <citation type="journal article" date="2018" name="Proc. Natl. Acad. Sci. U.S.A.">
        <title>Draft genome sequence of Camellia sinensis var. sinensis provides insights into the evolution of the tea genome and tea quality.</title>
        <authorList>
            <person name="Wei C."/>
            <person name="Yang H."/>
            <person name="Wang S."/>
            <person name="Zhao J."/>
            <person name="Liu C."/>
            <person name="Gao L."/>
            <person name="Xia E."/>
            <person name="Lu Y."/>
            <person name="Tai Y."/>
            <person name="She G."/>
            <person name="Sun J."/>
            <person name="Cao H."/>
            <person name="Tong W."/>
            <person name="Gao Q."/>
            <person name="Li Y."/>
            <person name="Deng W."/>
            <person name="Jiang X."/>
            <person name="Wang W."/>
            <person name="Chen Q."/>
            <person name="Zhang S."/>
            <person name="Li H."/>
            <person name="Wu J."/>
            <person name="Wang P."/>
            <person name="Li P."/>
            <person name="Shi C."/>
            <person name="Zheng F."/>
            <person name="Jian J."/>
            <person name="Huang B."/>
            <person name="Shan D."/>
            <person name="Shi M."/>
            <person name="Fang C."/>
            <person name="Yue Y."/>
            <person name="Li F."/>
            <person name="Li D."/>
            <person name="Wei S."/>
            <person name="Han B."/>
            <person name="Jiang C."/>
            <person name="Yin Y."/>
            <person name="Xia T."/>
            <person name="Zhang Z."/>
            <person name="Bennetzen J.L."/>
            <person name="Zhao S."/>
            <person name="Wan X."/>
        </authorList>
    </citation>
    <scope>NUCLEOTIDE SEQUENCE [LARGE SCALE GENOMIC DNA]</scope>
    <source>
        <strain evidence="6">cv. Shuchazao</strain>
        <tissue evidence="5">Leaf</tissue>
    </source>
</reference>
<keyword evidence="6" id="KW-1185">Reference proteome</keyword>
<organism evidence="5 6">
    <name type="scientific">Camellia sinensis var. sinensis</name>
    <name type="common">China tea</name>
    <dbReference type="NCBI Taxonomy" id="542762"/>
    <lineage>
        <taxon>Eukaryota</taxon>
        <taxon>Viridiplantae</taxon>
        <taxon>Streptophyta</taxon>
        <taxon>Embryophyta</taxon>
        <taxon>Tracheophyta</taxon>
        <taxon>Spermatophyta</taxon>
        <taxon>Magnoliopsida</taxon>
        <taxon>eudicotyledons</taxon>
        <taxon>Gunneridae</taxon>
        <taxon>Pentapetalae</taxon>
        <taxon>asterids</taxon>
        <taxon>Ericales</taxon>
        <taxon>Theaceae</taxon>
        <taxon>Camellia</taxon>
    </lineage>
</organism>
<accession>A0A4S4DLH6</accession>